<proteinExistence type="inferred from homology"/>
<dbReference type="AlphaFoldDB" id="A0A2G2WIW0"/>
<organism evidence="2 3">
    <name type="scientific">Capsicum baccatum</name>
    <name type="common">Peruvian pepper</name>
    <dbReference type="NCBI Taxonomy" id="33114"/>
    <lineage>
        <taxon>Eukaryota</taxon>
        <taxon>Viridiplantae</taxon>
        <taxon>Streptophyta</taxon>
        <taxon>Embryophyta</taxon>
        <taxon>Tracheophyta</taxon>
        <taxon>Spermatophyta</taxon>
        <taxon>Magnoliopsida</taxon>
        <taxon>eudicotyledons</taxon>
        <taxon>Gunneridae</taxon>
        <taxon>Pentapetalae</taxon>
        <taxon>asterids</taxon>
        <taxon>lamiids</taxon>
        <taxon>Solanales</taxon>
        <taxon>Solanaceae</taxon>
        <taxon>Solanoideae</taxon>
        <taxon>Capsiceae</taxon>
        <taxon>Capsicum</taxon>
    </lineage>
</organism>
<comment type="function">
    <text evidence="1">Component of the SMC5-SMC6 complex, that promotes sister chromatid alignment after DNA damage and facilitates double-stranded DNA breaks (DSBs) repair via homologous recombination between sister chromatids.</text>
</comment>
<evidence type="ECO:0000313" key="2">
    <source>
        <dbReference type="EMBL" id="PHT45174.1"/>
    </source>
</evidence>
<dbReference type="STRING" id="33114.A0A2G2WIW0"/>
<dbReference type="EMBL" id="MLFT02000006">
    <property type="protein sequence ID" value="PHT45174.1"/>
    <property type="molecule type" value="Genomic_DNA"/>
</dbReference>
<reference evidence="2 3" key="1">
    <citation type="journal article" date="2017" name="Genome Biol.">
        <title>New reference genome sequences of hot pepper reveal the massive evolution of plant disease-resistance genes by retroduplication.</title>
        <authorList>
            <person name="Kim S."/>
            <person name="Park J."/>
            <person name="Yeom S.I."/>
            <person name="Kim Y.M."/>
            <person name="Seo E."/>
            <person name="Kim K.T."/>
            <person name="Kim M.S."/>
            <person name="Lee J.M."/>
            <person name="Cheong K."/>
            <person name="Shin H.S."/>
            <person name="Kim S.B."/>
            <person name="Han K."/>
            <person name="Lee J."/>
            <person name="Park M."/>
            <person name="Lee H.A."/>
            <person name="Lee H.Y."/>
            <person name="Lee Y."/>
            <person name="Oh S."/>
            <person name="Lee J.H."/>
            <person name="Choi E."/>
            <person name="Choi E."/>
            <person name="Lee S.E."/>
            <person name="Jeon J."/>
            <person name="Kim H."/>
            <person name="Choi G."/>
            <person name="Song H."/>
            <person name="Lee J."/>
            <person name="Lee S.C."/>
            <person name="Kwon J.K."/>
            <person name="Lee H.Y."/>
            <person name="Koo N."/>
            <person name="Hong Y."/>
            <person name="Kim R.W."/>
            <person name="Kang W.H."/>
            <person name="Huh J.H."/>
            <person name="Kang B.C."/>
            <person name="Yang T.J."/>
            <person name="Lee Y.H."/>
            <person name="Bennetzen J.L."/>
            <person name="Choi D."/>
        </authorList>
    </citation>
    <scope>NUCLEOTIDE SEQUENCE [LARGE SCALE GENOMIC DNA]</scope>
    <source>
        <strain evidence="3">cv. PBC81</strain>
    </source>
</reference>
<dbReference type="InterPro" id="IPR027786">
    <property type="entry name" value="Nse4/EID"/>
</dbReference>
<comment type="subunit">
    <text evidence="1">Component of the SMC5-SMC6 complex.</text>
</comment>
<keyword evidence="1" id="KW-0227">DNA damage</keyword>
<dbReference type="GO" id="GO:0006281">
    <property type="term" value="P:DNA repair"/>
    <property type="evidence" value="ECO:0007669"/>
    <property type="project" value="UniProtKB-UniRule"/>
</dbReference>
<accession>A0A2G2WIW0</accession>
<dbReference type="Proteomes" id="UP000224567">
    <property type="component" value="Unassembled WGS sequence"/>
</dbReference>
<keyword evidence="1" id="KW-0234">DNA repair</keyword>
<protein>
    <recommendedName>
        <fullName evidence="1">Non-structural maintenance of chromosomes element 4</fullName>
    </recommendedName>
</protein>
<comment type="caution">
    <text evidence="2">The sequence shown here is derived from an EMBL/GenBank/DDBJ whole genome shotgun (WGS) entry which is preliminary data.</text>
</comment>
<keyword evidence="3" id="KW-1185">Reference proteome</keyword>
<comment type="subcellular location">
    <subcellularLocation>
        <location evidence="1">Nucleus</location>
    </subcellularLocation>
</comment>
<evidence type="ECO:0000313" key="3">
    <source>
        <dbReference type="Proteomes" id="UP000224567"/>
    </source>
</evidence>
<dbReference type="GO" id="GO:0006310">
    <property type="term" value="P:DNA recombination"/>
    <property type="evidence" value="ECO:0007669"/>
    <property type="project" value="UniProtKB-UniRule"/>
</dbReference>
<dbReference type="OrthoDB" id="361242at2759"/>
<sequence length="261" mass="29415">MQNSAFYGQLDAKESFTKGGEQSLDAKDQKWRMENLSRAKTAILKTLGTCKTRCEIGAAGSNKFNIVLSSVDDLYHNVKRPREQVADAEALLCLTNTVVESLQLRPSYSISPSVFISWLLKGYSIRKRRSKNTTECLIIGKSQNTVNWEKIGAHTSLVFMECKGCKTILGVLKTEYKPTLRKKFVVYSGYQKPEVFHSFPNEIAVYRKMPLRKVYLTRPTLYTMGRLQSLQMKLDGQASISTDETGSRFPCEIGKSLCHSG</sequence>
<dbReference type="PANTHER" id="PTHR16140">
    <property type="entry name" value="NON-STRUCTURAL MAINTENANCE OF CHROMOSOMES ELEMENT 4"/>
    <property type="match status" value="1"/>
</dbReference>
<keyword evidence="1" id="KW-0233">DNA recombination</keyword>
<keyword evidence="1" id="KW-0539">Nucleus</keyword>
<dbReference type="PANTHER" id="PTHR16140:SF0">
    <property type="entry name" value="NON-STRUCTURAL MAINTENANCE OF CHROMOSOMES ELEMENT 4"/>
    <property type="match status" value="1"/>
</dbReference>
<comment type="similarity">
    <text evidence="1">Belongs to the NSE4 family.</text>
</comment>
<reference evidence="3" key="2">
    <citation type="journal article" date="2017" name="J. Anim. Genet.">
        <title>Multiple reference genome sequences of hot pepper reveal the massive evolution of plant disease resistance genes by retroduplication.</title>
        <authorList>
            <person name="Kim S."/>
            <person name="Park J."/>
            <person name="Yeom S.-I."/>
            <person name="Kim Y.-M."/>
            <person name="Seo E."/>
            <person name="Kim K.-T."/>
            <person name="Kim M.-S."/>
            <person name="Lee J.M."/>
            <person name="Cheong K."/>
            <person name="Shin H.-S."/>
            <person name="Kim S.-B."/>
            <person name="Han K."/>
            <person name="Lee J."/>
            <person name="Park M."/>
            <person name="Lee H.-A."/>
            <person name="Lee H.-Y."/>
            <person name="Lee Y."/>
            <person name="Oh S."/>
            <person name="Lee J.H."/>
            <person name="Choi E."/>
            <person name="Choi E."/>
            <person name="Lee S.E."/>
            <person name="Jeon J."/>
            <person name="Kim H."/>
            <person name="Choi G."/>
            <person name="Song H."/>
            <person name="Lee J."/>
            <person name="Lee S.-C."/>
            <person name="Kwon J.-K."/>
            <person name="Lee H.-Y."/>
            <person name="Koo N."/>
            <person name="Hong Y."/>
            <person name="Kim R.W."/>
            <person name="Kang W.-H."/>
            <person name="Huh J.H."/>
            <person name="Kang B.-C."/>
            <person name="Yang T.-J."/>
            <person name="Lee Y.-H."/>
            <person name="Bennetzen J.L."/>
            <person name="Choi D."/>
        </authorList>
    </citation>
    <scope>NUCLEOTIDE SEQUENCE [LARGE SCALE GENOMIC DNA]</scope>
    <source>
        <strain evidence="3">cv. PBC81</strain>
    </source>
</reference>
<dbReference type="GO" id="GO:0030915">
    <property type="term" value="C:Smc5-Smc6 complex"/>
    <property type="evidence" value="ECO:0007669"/>
    <property type="project" value="UniProtKB-UniRule"/>
</dbReference>
<evidence type="ECO:0000256" key="1">
    <source>
        <dbReference type="RuleBase" id="RU365071"/>
    </source>
</evidence>
<gene>
    <name evidence="2" type="ORF">CQW23_14332</name>
</gene>
<dbReference type="GO" id="GO:0005634">
    <property type="term" value="C:nucleus"/>
    <property type="evidence" value="ECO:0007669"/>
    <property type="project" value="UniProtKB-SubCell"/>
</dbReference>
<name>A0A2G2WIW0_CAPBA</name>